<evidence type="ECO:0000313" key="3">
    <source>
        <dbReference type="EMBL" id="MFD1248687.1"/>
    </source>
</evidence>
<dbReference type="EMBL" id="JBHTLX010000017">
    <property type="protein sequence ID" value="MFD1248687.1"/>
    <property type="molecule type" value="Genomic_DNA"/>
</dbReference>
<dbReference type="Pfam" id="PF02470">
    <property type="entry name" value="MlaD"/>
    <property type="match status" value="1"/>
</dbReference>
<dbReference type="PRINTS" id="PR01782">
    <property type="entry name" value="MCEVIRFACTOR"/>
</dbReference>
<protein>
    <submittedName>
        <fullName evidence="3">MCE family protein</fullName>
    </submittedName>
</protein>
<proteinExistence type="predicted"/>
<name>A0ABW3W382_9ACTN</name>
<dbReference type="InterPro" id="IPR024516">
    <property type="entry name" value="Mce_C"/>
</dbReference>
<evidence type="ECO:0000259" key="1">
    <source>
        <dbReference type="Pfam" id="PF02470"/>
    </source>
</evidence>
<accession>A0ABW3W382</accession>
<dbReference type="InterPro" id="IPR052336">
    <property type="entry name" value="MlaD_Phospholipid_Transporter"/>
</dbReference>
<dbReference type="Pfam" id="PF11887">
    <property type="entry name" value="Mce4_CUP1"/>
    <property type="match status" value="1"/>
</dbReference>
<feature type="domain" description="Mce/MlaD" evidence="1">
    <location>
        <begin position="46"/>
        <end position="115"/>
    </location>
</feature>
<reference evidence="4" key="1">
    <citation type="journal article" date="2019" name="Int. J. Syst. Evol. Microbiol.">
        <title>The Global Catalogue of Microorganisms (GCM) 10K type strain sequencing project: providing services to taxonomists for standard genome sequencing and annotation.</title>
        <authorList>
            <consortium name="The Broad Institute Genomics Platform"/>
            <consortium name="The Broad Institute Genome Sequencing Center for Infectious Disease"/>
            <person name="Wu L."/>
            <person name="Ma J."/>
        </authorList>
    </citation>
    <scope>NUCLEOTIDE SEQUENCE [LARGE SCALE GENOMIC DNA]</scope>
    <source>
        <strain evidence="4">CCUG 52478</strain>
    </source>
</reference>
<dbReference type="InterPro" id="IPR005693">
    <property type="entry name" value="Mce"/>
</dbReference>
<keyword evidence="4" id="KW-1185">Reference proteome</keyword>
<dbReference type="RefSeq" id="WP_367919256.1">
    <property type="nucleotide sequence ID" value="NZ_BAABAC010000020.1"/>
</dbReference>
<feature type="domain" description="Mammalian cell entry C-terminal" evidence="2">
    <location>
        <begin position="123"/>
        <end position="303"/>
    </location>
</feature>
<dbReference type="InterPro" id="IPR003399">
    <property type="entry name" value="Mce/MlaD"/>
</dbReference>
<dbReference type="PANTHER" id="PTHR33371">
    <property type="entry name" value="INTERMEMBRANE PHOSPHOLIPID TRANSPORT SYSTEM BINDING PROTEIN MLAD-RELATED"/>
    <property type="match status" value="1"/>
</dbReference>
<sequence length="336" mass="35722">MRFPTAFAERNKVVIAVVGLALMVGVFFATFSAEALPVIGGGTVHQAYFAEAGGIRSGDEVRVAGVKVGKVTAVELEGKRVLVSFRTDGVALGTETTAAVKVKTLLGQKFLALDPQGGGALDAPIPLARTTTPYDVTAAFSDLATTVGEIDTDQLAHSLDTLARVFVTTPASVRGMVKGLTRLSRTISQRDGELGRLFTATSKVTDVVAARRDEIGKLIDDGDALLTELADRRAAIHRMLTSTAELGRQVQGLVADNQATLRPALQQLDRVAGILRRNQDHLDAALQKIGPYYRMLSTAMGNGHWVDSYVCGLFGPDDTPVLDNDVVRECHPGGAR</sequence>
<gene>
    <name evidence="3" type="ORF">ACFQ3F_12880</name>
</gene>
<evidence type="ECO:0000259" key="2">
    <source>
        <dbReference type="Pfam" id="PF11887"/>
    </source>
</evidence>
<dbReference type="PANTHER" id="PTHR33371:SF18">
    <property type="entry name" value="MCE-FAMILY PROTEIN MCE3C"/>
    <property type="match status" value="1"/>
</dbReference>
<dbReference type="Proteomes" id="UP001597229">
    <property type="component" value="Unassembled WGS sequence"/>
</dbReference>
<dbReference type="NCBIfam" id="TIGR00996">
    <property type="entry name" value="Mtu_fam_mce"/>
    <property type="match status" value="1"/>
</dbReference>
<comment type="caution">
    <text evidence="3">The sequence shown here is derived from an EMBL/GenBank/DDBJ whole genome shotgun (WGS) entry which is preliminary data.</text>
</comment>
<organism evidence="3 4">
    <name type="scientific">Nocardioides ginsengisoli</name>
    <dbReference type="NCBI Taxonomy" id="363868"/>
    <lineage>
        <taxon>Bacteria</taxon>
        <taxon>Bacillati</taxon>
        <taxon>Actinomycetota</taxon>
        <taxon>Actinomycetes</taxon>
        <taxon>Propionibacteriales</taxon>
        <taxon>Nocardioidaceae</taxon>
        <taxon>Nocardioides</taxon>
    </lineage>
</organism>
<evidence type="ECO:0000313" key="4">
    <source>
        <dbReference type="Proteomes" id="UP001597229"/>
    </source>
</evidence>